<proteinExistence type="predicted"/>
<protein>
    <submittedName>
        <fullName evidence="2">Uncharacterized protein</fullName>
    </submittedName>
</protein>
<gene>
    <name evidence="2" type="ORF">HELGO_WM22390</name>
</gene>
<keyword evidence="1" id="KW-0812">Transmembrane</keyword>
<keyword evidence="1" id="KW-0472">Membrane</keyword>
<feature type="transmembrane region" description="Helical" evidence="1">
    <location>
        <begin position="49"/>
        <end position="65"/>
    </location>
</feature>
<evidence type="ECO:0000313" key="2">
    <source>
        <dbReference type="EMBL" id="CAA6828238.1"/>
    </source>
</evidence>
<name>A0A6S6U980_9BACT</name>
<evidence type="ECO:0000256" key="1">
    <source>
        <dbReference type="SAM" id="Phobius"/>
    </source>
</evidence>
<dbReference type="AlphaFoldDB" id="A0A6S6U980"/>
<keyword evidence="1" id="KW-1133">Transmembrane helix</keyword>
<sequence>MKTAKGILKILLLYLIVFWILGLLNHLVIQGAAIENTTGFIQAIFHRDVFYLYFVVAGFEVWRFLSKKRK</sequence>
<organism evidence="2">
    <name type="scientific">uncultured Aureispira sp</name>
    <dbReference type="NCBI Taxonomy" id="1331704"/>
    <lineage>
        <taxon>Bacteria</taxon>
        <taxon>Pseudomonadati</taxon>
        <taxon>Bacteroidota</taxon>
        <taxon>Saprospiria</taxon>
        <taxon>Saprospirales</taxon>
        <taxon>Saprospiraceae</taxon>
        <taxon>Aureispira</taxon>
        <taxon>environmental samples</taxon>
    </lineage>
</organism>
<dbReference type="EMBL" id="CACVAQ010000425">
    <property type="protein sequence ID" value="CAA6828238.1"/>
    <property type="molecule type" value="Genomic_DNA"/>
</dbReference>
<accession>A0A6S6U980</accession>
<reference evidence="2" key="1">
    <citation type="submission" date="2020-01" db="EMBL/GenBank/DDBJ databases">
        <authorList>
            <person name="Meier V. D."/>
            <person name="Meier V D."/>
        </authorList>
    </citation>
    <scope>NUCLEOTIDE SEQUENCE</scope>
    <source>
        <strain evidence="2">HLG_WM_MAG_10</strain>
    </source>
</reference>
<feature type="transmembrane region" description="Helical" evidence="1">
    <location>
        <begin position="7"/>
        <end position="29"/>
    </location>
</feature>